<sequence>MRFMRPSSGLPDIADDSIIAWDIRSDATELFRRWARETADEELSGQLMWGCRRGEINQNETTASSKQTSNNWKLAPAYNNRRYAEWGHNGVCNGQWVPYKTATLRDGSHGMMQAGISGKTKEGAWSITVAGKSEYDDRDEGDDLWYTGTKGNPLAHSKDTELLITAKTKNKEVRVIRAGRETGTESIYSPPFGFRYDGLYRVVDYKMVDPSISHYQFHLRRIPGQDPIRYQGVERRPTDQELMHMDRLKKQFGDSGLKGIEHIVQRRR</sequence>
<reference evidence="4" key="1">
    <citation type="journal article" date="2020" name="Stud. Mycol.">
        <title>101 Dothideomycetes genomes: a test case for predicting lifestyles and emergence of pathogens.</title>
        <authorList>
            <person name="Haridas S."/>
            <person name="Albert R."/>
            <person name="Binder M."/>
            <person name="Bloem J."/>
            <person name="Labutti K."/>
            <person name="Salamov A."/>
            <person name="Andreopoulos B."/>
            <person name="Baker S."/>
            <person name="Barry K."/>
            <person name="Bills G."/>
            <person name="Bluhm B."/>
            <person name="Cannon C."/>
            <person name="Castanera R."/>
            <person name="Culley D."/>
            <person name="Daum C."/>
            <person name="Ezra D."/>
            <person name="Gonzalez J."/>
            <person name="Henrissat B."/>
            <person name="Kuo A."/>
            <person name="Liang C."/>
            <person name="Lipzen A."/>
            <person name="Lutzoni F."/>
            <person name="Magnuson J."/>
            <person name="Mondo S."/>
            <person name="Nolan M."/>
            <person name="Ohm R."/>
            <person name="Pangilinan J."/>
            <person name="Park H.-J."/>
            <person name="Ramirez L."/>
            <person name="Alfaro M."/>
            <person name="Sun H."/>
            <person name="Tritt A."/>
            <person name="Yoshinaga Y."/>
            <person name="Zwiers L.-H."/>
            <person name="Turgeon B."/>
            <person name="Goodwin S."/>
            <person name="Spatafora J."/>
            <person name="Crous P."/>
            <person name="Grigoriev I."/>
        </authorList>
    </citation>
    <scope>NUCLEOTIDE SEQUENCE</scope>
    <source>
        <strain evidence="4">CBS 115976</strain>
    </source>
</reference>
<dbReference type="PROSITE" id="PS51015">
    <property type="entry name" value="YDG"/>
    <property type="match status" value="1"/>
</dbReference>
<dbReference type="EMBL" id="MU004236">
    <property type="protein sequence ID" value="KAF2668600.1"/>
    <property type="molecule type" value="Genomic_DNA"/>
</dbReference>
<dbReference type="Gene3D" id="2.30.280.10">
    <property type="entry name" value="SRA-YDG"/>
    <property type="match status" value="1"/>
</dbReference>
<dbReference type="OrthoDB" id="2270193at2759"/>
<dbReference type="AlphaFoldDB" id="A0A6A6U9G4"/>
<dbReference type="Proteomes" id="UP000799302">
    <property type="component" value="Unassembled WGS sequence"/>
</dbReference>
<dbReference type="InterPro" id="IPR015947">
    <property type="entry name" value="PUA-like_sf"/>
</dbReference>
<name>A0A6A6U9G4_9PEZI</name>
<feature type="domain" description="YDG" evidence="3">
    <location>
        <begin position="86"/>
        <end position="223"/>
    </location>
</feature>
<dbReference type="InterPro" id="IPR003105">
    <property type="entry name" value="SRA_YDG"/>
</dbReference>
<organism evidence="4 5">
    <name type="scientific">Microthyrium microscopicum</name>
    <dbReference type="NCBI Taxonomy" id="703497"/>
    <lineage>
        <taxon>Eukaryota</taxon>
        <taxon>Fungi</taxon>
        <taxon>Dikarya</taxon>
        <taxon>Ascomycota</taxon>
        <taxon>Pezizomycotina</taxon>
        <taxon>Dothideomycetes</taxon>
        <taxon>Dothideomycetes incertae sedis</taxon>
        <taxon>Microthyriales</taxon>
        <taxon>Microthyriaceae</taxon>
        <taxon>Microthyrium</taxon>
    </lineage>
</organism>
<dbReference type="SUPFAM" id="SSF88697">
    <property type="entry name" value="PUA domain-like"/>
    <property type="match status" value="1"/>
</dbReference>
<dbReference type="GO" id="GO:0005634">
    <property type="term" value="C:nucleus"/>
    <property type="evidence" value="ECO:0007669"/>
    <property type="project" value="UniProtKB-SubCell"/>
</dbReference>
<evidence type="ECO:0000259" key="3">
    <source>
        <dbReference type="PROSITE" id="PS51015"/>
    </source>
</evidence>
<evidence type="ECO:0000313" key="4">
    <source>
        <dbReference type="EMBL" id="KAF2668600.1"/>
    </source>
</evidence>
<evidence type="ECO:0000256" key="1">
    <source>
        <dbReference type="ARBA" id="ARBA00023242"/>
    </source>
</evidence>
<keyword evidence="5" id="KW-1185">Reference proteome</keyword>
<dbReference type="SMART" id="SM00466">
    <property type="entry name" value="SRA"/>
    <property type="match status" value="1"/>
</dbReference>
<dbReference type="Pfam" id="PF02182">
    <property type="entry name" value="SAD_SRA"/>
    <property type="match status" value="1"/>
</dbReference>
<dbReference type="InterPro" id="IPR036987">
    <property type="entry name" value="SRA-YDG_sf"/>
</dbReference>
<dbReference type="PANTHER" id="PTHR14140">
    <property type="entry name" value="E3 UBIQUITIN-PROTEIN LIGASE UHRF-RELATED"/>
    <property type="match status" value="1"/>
</dbReference>
<keyword evidence="1 2" id="KW-0539">Nucleus</keyword>
<accession>A0A6A6U9G4</accession>
<dbReference type="GO" id="GO:0044027">
    <property type="term" value="P:negative regulation of gene expression via chromosomal CpG island methylation"/>
    <property type="evidence" value="ECO:0007669"/>
    <property type="project" value="TreeGrafter"/>
</dbReference>
<proteinExistence type="predicted"/>
<dbReference type="GO" id="GO:0061630">
    <property type="term" value="F:ubiquitin protein ligase activity"/>
    <property type="evidence" value="ECO:0007669"/>
    <property type="project" value="TreeGrafter"/>
</dbReference>
<dbReference type="GO" id="GO:0016567">
    <property type="term" value="P:protein ubiquitination"/>
    <property type="evidence" value="ECO:0007669"/>
    <property type="project" value="TreeGrafter"/>
</dbReference>
<dbReference type="PANTHER" id="PTHR14140:SF27">
    <property type="entry name" value="OS04G0289800 PROTEIN"/>
    <property type="match status" value="1"/>
</dbReference>
<evidence type="ECO:0000256" key="2">
    <source>
        <dbReference type="PROSITE-ProRule" id="PRU00358"/>
    </source>
</evidence>
<comment type="subcellular location">
    <subcellularLocation>
        <location evidence="2">Nucleus</location>
    </subcellularLocation>
</comment>
<gene>
    <name evidence="4" type="ORF">BT63DRAFT_280952</name>
</gene>
<evidence type="ECO:0000313" key="5">
    <source>
        <dbReference type="Proteomes" id="UP000799302"/>
    </source>
</evidence>
<dbReference type="InterPro" id="IPR045134">
    <property type="entry name" value="UHRF1/2-like"/>
</dbReference>
<protein>
    <recommendedName>
        <fullName evidence="3">YDG domain-containing protein</fullName>
    </recommendedName>
</protein>